<keyword evidence="2" id="KW-1185">Reference proteome</keyword>
<name>A0ACC1SEH7_9APHY</name>
<comment type="caution">
    <text evidence="1">The sequence shown here is derived from an EMBL/GenBank/DDBJ whole genome shotgun (WGS) entry which is preliminary data.</text>
</comment>
<organism evidence="1 2">
    <name type="scientific">Phlebia brevispora</name>
    <dbReference type="NCBI Taxonomy" id="194682"/>
    <lineage>
        <taxon>Eukaryota</taxon>
        <taxon>Fungi</taxon>
        <taxon>Dikarya</taxon>
        <taxon>Basidiomycota</taxon>
        <taxon>Agaricomycotina</taxon>
        <taxon>Agaricomycetes</taxon>
        <taxon>Polyporales</taxon>
        <taxon>Meruliaceae</taxon>
        <taxon>Phlebia</taxon>
    </lineage>
</organism>
<dbReference type="EMBL" id="JANHOG010001380">
    <property type="protein sequence ID" value="KAJ3538032.1"/>
    <property type="molecule type" value="Genomic_DNA"/>
</dbReference>
<dbReference type="Proteomes" id="UP001148662">
    <property type="component" value="Unassembled WGS sequence"/>
</dbReference>
<gene>
    <name evidence="1" type="ORF">NM688_g6578</name>
</gene>
<proteinExistence type="predicted"/>
<protein>
    <submittedName>
        <fullName evidence="1">Uncharacterized protein</fullName>
    </submittedName>
</protein>
<reference evidence="1" key="1">
    <citation type="submission" date="2022-07" db="EMBL/GenBank/DDBJ databases">
        <title>Genome Sequence of Phlebia brevispora.</title>
        <authorList>
            <person name="Buettner E."/>
        </authorList>
    </citation>
    <scope>NUCLEOTIDE SEQUENCE</scope>
    <source>
        <strain evidence="1">MPL23</strain>
    </source>
</reference>
<accession>A0ACC1SEH7</accession>
<evidence type="ECO:0000313" key="2">
    <source>
        <dbReference type="Proteomes" id="UP001148662"/>
    </source>
</evidence>
<evidence type="ECO:0000313" key="1">
    <source>
        <dbReference type="EMBL" id="KAJ3538032.1"/>
    </source>
</evidence>
<sequence>MPGNLSSREVSLANTSEILRASPSVMENQIFPAFSDSALQMVEINHNGPDYTQFGDGTSSLPGQTFSTMATEHLYVPKDPLNEGSVVRGQWYPRTRYLPALHVLPPYALERPQGNSFYPTPNTSVGTGQITGTETTSHVPARVSDHSSHSLISVSSEAESSPVIRHFPSIENPKLLVFVCGGLLGIRLDLVAQGDLQDLLDPDYRGFFDGYGEKVSYKIIRTNKAPYIKLCRTRRMKRKQPVYITRSEIIQQVTIFTNNFIEADAQFYTDPTFAEWSSAGFVGLENFVLVGLEKISKASVHPIYRYRPSSGS</sequence>